<proteinExistence type="predicted"/>
<organism evidence="1 2">
    <name type="scientific">Thermoplasma volcanium (strain ATCC 51530 / DSM 4299 / JCM 9571 / NBRC 15438 / GSS1)</name>
    <dbReference type="NCBI Taxonomy" id="273116"/>
    <lineage>
        <taxon>Archaea</taxon>
        <taxon>Methanobacteriati</taxon>
        <taxon>Thermoplasmatota</taxon>
        <taxon>Thermoplasmata</taxon>
        <taxon>Thermoplasmatales</taxon>
        <taxon>Thermoplasmataceae</taxon>
        <taxon>Thermoplasma</taxon>
    </lineage>
</organism>
<dbReference type="AlphaFoldDB" id="Q97AX9"/>
<name>Q97AX9_THEVO</name>
<protein>
    <submittedName>
        <fullName evidence="1">TVG0680586 protein</fullName>
    </submittedName>
</protein>
<dbReference type="Proteomes" id="UP000001017">
    <property type="component" value="Chromosome"/>
</dbReference>
<sequence length="97" mass="11200">MDQETTNKEIGRLENSDIPRVVKDKIREFVDDILLSGLSLNRQYFYAIRLRQIASLIPDKFLNPSTADIKRVMSTLMSGKIGRRIKGKNHSSVYSDW</sequence>
<gene>
    <name evidence="1" type="ORF">TVG0680586</name>
</gene>
<dbReference type="EMBL" id="BA000011">
    <property type="protein sequence ID" value="BAB59822.1"/>
    <property type="molecule type" value="Genomic_DNA"/>
</dbReference>
<dbReference type="PaxDb" id="273116-14324896"/>
<dbReference type="KEGG" id="tvo:TVG0680586"/>
<dbReference type="eggNOG" id="arCOG01242">
    <property type="taxonomic scope" value="Archaea"/>
</dbReference>
<evidence type="ECO:0000313" key="2">
    <source>
        <dbReference type="Proteomes" id="UP000001017"/>
    </source>
</evidence>
<reference evidence="1 2" key="2">
    <citation type="journal article" date="2000" name="Proc. Natl. Acad. Sci. U.S.A.">
        <title>Archaeal adaptation to higher temperatures revealed by genomic sequence of Thermoplasma volcanium.</title>
        <authorList>
            <person name="Kawashima T."/>
            <person name="Amano N."/>
            <person name="Koike H."/>
            <person name="Makino S."/>
            <person name="Higuchi S."/>
            <person name="Kawashima-Ohya Y."/>
            <person name="Watanabe K."/>
            <person name="Yamazaki M."/>
            <person name="Kanehori K."/>
            <person name="Kawamoto T."/>
            <person name="Nunoshiba T."/>
            <person name="Yamamoto Y."/>
            <person name="Aramaki H."/>
            <person name="Makino K."/>
            <person name="Suzuki M."/>
        </authorList>
    </citation>
    <scope>NUCLEOTIDE SEQUENCE [LARGE SCALE GENOMIC DNA]</scope>
    <source>
        <strain evidence="2">ATCC 51530 / DSM 4299 / JCM 9571 / NBRC 15438 / GSS1</strain>
    </source>
</reference>
<accession>Q97AX9</accession>
<dbReference type="GeneID" id="24779908"/>
<dbReference type="RefSeq" id="WP_048053952.1">
    <property type="nucleotide sequence ID" value="NC_002689.2"/>
</dbReference>
<evidence type="ECO:0000313" key="1">
    <source>
        <dbReference type="EMBL" id="BAB59822.1"/>
    </source>
</evidence>
<keyword evidence="2" id="KW-1185">Reference proteome</keyword>
<reference evidence="1 2" key="1">
    <citation type="journal article" date="1999" name="Proc. Jpn. Acad.">
        <title>Determination of the complete genomic DNA sequence of Thermoplasma volvanium GSS1.</title>
        <authorList>
            <person name="Kawashima T."/>
            <person name="Yamamoto Y."/>
            <person name="Aramaki H."/>
            <person name="Nunoshiba T."/>
            <person name="Kawamoto T."/>
            <person name="Watanabe K."/>
            <person name="Yamazaki M."/>
            <person name="Kanehori K."/>
            <person name="Amano N."/>
            <person name="Ohya Y."/>
            <person name="Makino K."/>
            <person name="Suzuki M."/>
        </authorList>
    </citation>
    <scope>NUCLEOTIDE SEQUENCE [LARGE SCALE GENOMIC DNA]</scope>
    <source>
        <strain evidence="2">ATCC 51530 / DSM 4299 / JCM 9571 / NBRC 15438 / GSS1</strain>
    </source>
</reference>
<dbReference type="HOGENOM" id="CLU_2340348_0_0_2"/>